<keyword evidence="1" id="KW-0732">Signal</keyword>
<sequence length="439" mass="50736">MQLYSRSSRVVLFCVALLTPCASALTTTKMQWLQSPRTSSATRSFNVYADTFLSLSSISTDTEDFSRRFKSEKFRDIDSYSYASCFEALQAYYKIHGDLVIPRSFEVPCTKDYPSEWHGVKLARHIYNMKWWQRHIAKHSDRVAQLNKLDFIWGRLQPQWNIFMESMTNYYSLHGDARVPLSFVVPSEDPWPKSCWGFPLGNVAYRIRSRNDFLGRYDDVNRRAQLDGLGFVWDFSEHNFLKFFRALKHYVRLEQGIVLQSTSSRERTIRVPYKFVVPAGHENGWPCDLWGYPLGSKCMAVRQKELYIKNHPDRKSRLEDIGFRFSGNASLGWLDVVHAAAIYSQMHGRILDVPCNFVVPTPPEGIMFDASDAWPWPEHLSGLKLGQRLKDVRLKGSYLKGRDAPTRKAQLDALGFVWNPTRGRRRRGLGYTAGKDAVE</sequence>
<accession>A0ABD3R5W5</accession>
<comment type="caution">
    <text evidence="2">The sequence shown here is derived from an EMBL/GenBank/DDBJ whole genome shotgun (WGS) entry which is preliminary data.</text>
</comment>
<dbReference type="PANTHER" id="PTHR37066">
    <property type="entry name" value="HELICASE-ASSOCIATED"/>
    <property type="match status" value="1"/>
</dbReference>
<evidence type="ECO:0000256" key="1">
    <source>
        <dbReference type="SAM" id="SignalP"/>
    </source>
</evidence>
<dbReference type="Proteomes" id="UP001516023">
    <property type="component" value="Unassembled WGS sequence"/>
</dbReference>
<gene>
    <name evidence="2" type="ORF">HJC23_007787</name>
</gene>
<name>A0ABD3R5W5_9STRA</name>
<protein>
    <recommendedName>
        <fullName evidence="4">Helicase-associated domain-containing protein</fullName>
    </recommendedName>
</protein>
<dbReference type="AlphaFoldDB" id="A0ABD3R5W5"/>
<organism evidence="2 3">
    <name type="scientific">Cyclotella cryptica</name>
    <dbReference type="NCBI Taxonomy" id="29204"/>
    <lineage>
        <taxon>Eukaryota</taxon>
        <taxon>Sar</taxon>
        <taxon>Stramenopiles</taxon>
        <taxon>Ochrophyta</taxon>
        <taxon>Bacillariophyta</taxon>
        <taxon>Coscinodiscophyceae</taxon>
        <taxon>Thalassiosirophycidae</taxon>
        <taxon>Stephanodiscales</taxon>
        <taxon>Stephanodiscaceae</taxon>
        <taxon>Cyclotella</taxon>
    </lineage>
</organism>
<evidence type="ECO:0000313" key="3">
    <source>
        <dbReference type="Proteomes" id="UP001516023"/>
    </source>
</evidence>
<dbReference type="PANTHER" id="PTHR37066:SF1">
    <property type="entry name" value="LNS2_PITP DOMAIN-CONTAINING PROTEIN"/>
    <property type="match status" value="1"/>
</dbReference>
<dbReference type="EMBL" id="JABMIG020000001">
    <property type="protein sequence ID" value="KAL3805826.1"/>
    <property type="molecule type" value="Genomic_DNA"/>
</dbReference>
<feature type="signal peptide" evidence="1">
    <location>
        <begin position="1"/>
        <end position="24"/>
    </location>
</feature>
<keyword evidence="3" id="KW-1185">Reference proteome</keyword>
<evidence type="ECO:0000313" key="2">
    <source>
        <dbReference type="EMBL" id="KAL3805826.1"/>
    </source>
</evidence>
<proteinExistence type="predicted"/>
<evidence type="ECO:0008006" key="4">
    <source>
        <dbReference type="Google" id="ProtNLM"/>
    </source>
</evidence>
<reference evidence="2 3" key="1">
    <citation type="journal article" date="2020" name="G3 (Bethesda)">
        <title>Improved Reference Genome for Cyclotella cryptica CCMP332, a Model for Cell Wall Morphogenesis, Salinity Adaptation, and Lipid Production in Diatoms (Bacillariophyta).</title>
        <authorList>
            <person name="Roberts W.R."/>
            <person name="Downey K.M."/>
            <person name="Ruck E.C."/>
            <person name="Traller J.C."/>
            <person name="Alverson A.J."/>
        </authorList>
    </citation>
    <scope>NUCLEOTIDE SEQUENCE [LARGE SCALE GENOMIC DNA]</scope>
    <source>
        <strain evidence="2 3">CCMP332</strain>
    </source>
</reference>
<feature type="chain" id="PRO_5044788823" description="Helicase-associated domain-containing protein" evidence="1">
    <location>
        <begin position="25"/>
        <end position="439"/>
    </location>
</feature>